<evidence type="ECO:0000313" key="6">
    <source>
        <dbReference type="Proteomes" id="UP001303115"/>
    </source>
</evidence>
<proteinExistence type="predicted"/>
<dbReference type="InterPro" id="IPR029063">
    <property type="entry name" value="SAM-dependent_MTases_sf"/>
</dbReference>
<dbReference type="EMBL" id="MU854323">
    <property type="protein sequence ID" value="KAK4043865.1"/>
    <property type="molecule type" value="Genomic_DNA"/>
</dbReference>
<feature type="region of interest" description="Disordered" evidence="3">
    <location>
        <begin position="1"/>
        <end position="109"/>
    </location>
</feature>
<feature type="compositionally biased region" description="Polar residues" evidence="3">
    <location>
        <begin position="65"/>
        <end position="77"/>
    </location>
</feature>
<dbReference type="InterPro" id="IPR041698">
    <property type="entry name" value="Methyltransf_25"/>
</dbReference>
<evidence type="ECO:0000256" key="2">
    <source>
        <dbReference type="ARBA" id="ARBA00022679"/>
    </source>
</evidence>
<keyword evidence="2" id="KW-0808">Transferase</keyword>
<organism evidence="5 6">
    <name type="scientific">Parachaetomium inaequale</name>
    <dbReference type="NCBI Taxonomy" id="2588326"/>
    <lineage>
        <taxon>Eukaryota</taxon>
        <taxon>Fungi</taxon>
        <taxon>Dikarya</taxon>
        <taxon>Ascomycota</taxon>
        <taxon>Pezizomycotina</taxon>
        <taxon>Sordariomycetes</taxon>
        <taxon>Sordariomycetidae</taxon>
        <taxon>Sordariales</taxon>
        <taxon>Chaetomiaceae</taxon>
        <taxon>Parachaetomium</taxon>
    </lineage>
</organism>
<dbReference type="CDD" id="cd02440">
    <property type="entry name" value="AdoMet_MTases"/>
    <property type="match status" value="1"/>
</dbReference>
<dbReference type="Gene3D" id="3.40.50.150">
    <property type="entry name" value="Vaccinia Virus protein VP39"/>
    <property type="match status" value="1"/>
</dbReference>
<name>A0AAN6SVK7_9PEZI</name>
<evidence type="ECO:0000313" key="5">
    <source>
        <dbReference type="EMBL" id="KAK4043865.1"/>
    </source>
</evidence>
<dbReference type="Proteomes" id="UP001303115">
    <property type="component" value="Unassembled WGS sequence"/>
</dbReference>
<evidence type="ECO:0000259" key="4">
    <source>
        <dbReference type="Pfam" id="PF13649"/>
    </source>
</evidence>
<protein>
    <submittedName>
        <fullName evidence="5">S-adenosyl-L-methionine-dependent methyltransferase</fullName>
    </submittedName>
</protein>
<comment type="caution">
    <text evidence="5">The sequence shown here is derived from an EMBL/GenBank/DDBJ whole genome shotgun (WGS) entry which is preliminary data.</text>
</comment>
<reference evidence="6" key="1">
    <citation type="journal article" date="2023" name="Mol. Phylogenet. Evol.">
        <title>Genome-scale phylogeny and comparative genomics of the fungal order Sordariales.</title>
        <authorList>
            <person name="Hensen N."/>
            <person name="Bonometti L."/>
            <person name="Westerberg I."/>
            <person name="Brannstrom I.O."/>
            <person name="Guillou S."/>
            <person name="Cros-Aarteil S."/>
            <person name="Calhoun S."/>
            <person name="Haridas S."/>
            <person name="Kuo A."/>
            <person name="Mondo S."/>
            <person name="Pangilinan J."/>
            <person name="Riley R."/>
            <person name="LaButti K."/>
            <person name="Andreopoulos B."/>
            <person name="Lipzen A."/>
            <person name="Chen C."/>
            <person name="Yan M."/>
            <person name="Daum C."/>
            <person name="Ng V."/>
            <person name="Clum A."/>
            <person name="Steindorff A."/>
            <person name="Ohm R.A."/>
            <person name="Martin F."/>
            <person name="Silar P."/>
            <person name="Natvig D.O."/>
            <person name="Lalanne C."/>
            <person name="Gautier V."/>
            <person name="Ament-Velasquez S.L."/>
            <person name="Kruys A."/>
            <person name="Hutchinson M.I."/>
            <person name="Powell A.J."/>
            <person name="Barry K."/>
            <person name="Miller A.N."/>
            <person name="Grigoriev I.V."/>
            <person name="Debuchy R."/>
            <person name="Gladieux P."/>
            <person name="Hiltunen Thoren M."/>
            <person name="Johannesson H."/>
        </authorList>
    </citation>
    <scope>NUCLEOTIDE SEQUENCE [LARGE SCALE GENOMIC DNA]</scope>
    <source>
        <strain evidence="6">CBS 284.82</strain>
    </source>
</reference>
<dbReference type="PANTHER" id="PTHR43861">
    <property type="entry name" value="TRANS-ACONITATE 2-METHYLTRANSFERASE-RELATED"/>
    <property type="match status" value="1"/>
</dbReference>
<feature type="compositionally biased region" description="Low complexity" evidence="3">
    <location>
        <begin position="13"/>
        <end position="36"/>
    </location>
</feature>
<gene>
    <name evidence="5" type="ORF">C8A01DRAFT_43240</name>
</gene>
<feature type="compositionally biased region" description="Polar residues" evidence="3">
    <location>
        <begin position="89"/>
        <end position="102"/>
    </location>
</feature>
<dbReference type="GO" id="GO:0032259">
    <property type="term" value="P:methylation"/>
    <property type="evidence" value="ECO:0007669"/>
    <property type="project" value="UniProtKB-KW"/>
</dbReference>
<dbReference type="SUPFAM" id="SSF53335">
    <property type="entry name" value="S-adenosyl-L-methionine-dependent methyltransferases"/>
    <property type="match status" value="1"/>
</dbReference>
<sequence length="365" mass="40151">MQNPTPTQDPNSPTQDTAPTQDAAQAQDAAQTQDAPSQSRDSNSPTREAASPTATQEPTAPAQDPTLTRDPSLSNSPVPARVPAVDPTPTLQTVTQPGTTSDEPPPDLKQRIKESYDAIAVAYNQWALMHRSDRFDYVCRLIRLLQDDRSTNGAEEPDPDLPSTQDNIQIISLRGMQALEVGCGSGVPVLEVLLAKDMDTIGVDLSSTQIALAKAHFPNQMAALQAVWAEKDMMELRYPPDMFHVVVALYSLNHLPREEQTVFLARVHRWLKVGGMVMINFPQEEREGDVEEHWLGHPQGWMFWSSWGEEKMMQVIEGLEGMEVLVKEVKGGDGGDEDPKYVWVIARKNYETGEGPGEGGEGPSS</sequence>
<evidence type="ECO:0000256" key="3">
    <source>
        <dbReference type="SAM" id="MobiDB-lite"/>
    </source>
</evidence>
<feature type="compositionally biased region" description="Polar residues" evidence="3">
    <location>
        <begin position="1"/>
        <end position="12"/>
    </location>
</feature>
<dbReference type="GO" id="GO:0008168">
    <property type="term" value="F:methyltransferase activity"/>
    <property type="evidence" value="ECO:0007669"/>
    <property type="project" value="UniProtKB-KW"/>
</dbReference>
<accession>A0AAN6SVK7</accession>
<dbReference type="PANTHER" id="PTHR43861:SF1">
    <property type="entry name" value="TRANS-ACONITATE 2-METHYLTRANSFERASE"/>
    <property type="match status" value="1"/>
</dbReference>
<feature type="compositionally biased region" description="Polar residues" evidence="3">
    <location>
        <begin position="37"/>
        <end position="58"/>
    </location>
</feature>
<keyword evidence="6" id="KW-1185">Reference proteome</keyword>
<keyword evidence="1 5" id="KW-0489">Methyltransferase</keyword>
<dbReference type="Pfam" id="PF13649">
    <property type="entry name" value="Methyltransf_25"/>
    <property type="match status" value="1"/>
</dbReference>
<evidence type="ECO:0000256" key="1">
    <source>
        <dbReference type="ARBA" id="ARBA00022603"/>
    </source>
</evidence>
<dbReference type="AlphaFoldDB" id="A0AAN6SVK7"/>
<feature type="domain" description="Methyltransferase" evidence="4">
    <location>
        <begin position="179"/>
        <end position="275"/>
    </location>
</feature>